<dbReference type="PROSITE" id="PS50939">
    <property type="entry name" value="CYTOCHROME_B561"/>
    <property type="match status" value="1"/>
</dbReference>
<feature type="transmembrane region" description="Helical" evidence="7">
    <location>
        <begin position="77"/>
        <end position="97"/>
    </location>
</feature>
<evidence type="ECO:0000313" key="10">
    <source>
        <dbReference type="WBParaSite" id="PTRK_0001785700.1"/>
    </source>
</evidence>
<dbReference type="WBParaSite" id="PTRK_0001785700.1">
    <property type="protein sequence ID" value="PTRK_0001785700.1"/>
    <property type="gene ID" value="PTRK_0001785700"/>
</dbReference>
<dbReference type="Proteomes" id="UP000038045">
    <property type="component" value="Unplaced"/>
</dbReference>
<evidence type="ECO:0000259" key="8">
    <source>
        <dbReference type="PROSITE" id="PS50939"/>
    </source>
</evidence>
<dbReference type="AlphaFoldDB" id="A0A0N5A770"/>
<dbReference type="STRING" id="131310.A0A0N5A770"/>
<keyword evidence="2" id="KW-0813">Transport</keyword>
<feature type="transmembrane region" description="Helical" evidence="7">
    <location>
        <begin position="109"/>
        <end position="125"/>
    </location>
</feature>
<feature type="domain" description="Cytochrome b561" evidence="8">
    <location>
        <begin position="1"/>
        <end position="131"/>
    </location>
</feature>
<evidence type="ECO:0000256" key="5">
    <source>
        <dbReference type="ARBA" id="ARBA00022989"/>
    </source>
</evidence>
<evidence type="ECO:0000256" key="7">
    <source>
        <dbReference type="SAM" id="Phobius"/>
    </source>
</evidence>
<accession>A0A0N5A770</accession>
<comment type="subcellular location">
    <subcellularLocation>
        <location evidence="1">Membrane</location>
    </subcellularLocation>
</comment>
<proteinExistence type="predicted"/>
<evidence type="ECO:0000256" key="2">
    <source>
        <dbReference type="ARBA" id="ARBA00022448"/>
    </source>
</evidence>
<feature type="transmembrane region" description="Helical" evidence="7">
    <location>
        <begin position="38"/>
        <end position="56"/>
    </location>
</feature>
<protein>
    <submittedName>
        <fullName evidence="10">Cytochrome b561 domain-containing protein</fullName>
    </submittedName>
</protein>
<reference evidence="10" key="1">
    <citation type="submission" date="2017-02" db="UniProtKB">
        <authorList>
            <consortium name="WormBaseParasite"/>
        </authorList>
    </citation>
    <scope>IDENTIFICATION</scope>
</reference>
<name>A0A0N5A770_PARTI</name>
<keyword evidence="5 7" id="KW-1133">Transmembrane helix</keyword>
<feature type="transmembrane region" description="Helical" evidence="7">
    <location>
        <begin position="137"/>
        <end position="161"/>
    </location>
</feature>
<organism evidence="9 10">
    <name type="scientific">Parastrongyloides trichosuri</name>
    <name type="common">Possum-specific nematode worm</name>
    <dbReference type="NCBI Taxonomy" id="131310"/>
    <lineage>
        <taxon>Eukaryota</taxon>
        <taxon>Metazoa</taxon>
        <taxon>Ecdysozoa</taxon>
        <taxon>Nematoda</taxon>
        <taxon>Chromadorea</taxon>
        <taxon>Rhabditida</taxon>
        <taxon>Tylenchina</taxon>
        <taxon>Panagrolaimomorpha</taxon>
        <taxon>Strongyloidoidea</taxon>
        <taxon>Strongyloididae</taxon>
        <taxon>Parastrongyloides</taxon>
    </lineage>
</organism>
<dbReference type="GO" id="GO:0016020">
    <property type="term" value="C:membrane"/>
    <property type="evidence" value="ECO:0007669"/>
    <property type="project" value="UniProtKB-SubCell"/>
</dbReference>
<dbReference type="Gene3D" id="1.20.120.1770">
    <property type="match status" value="1"/>
</dbReference>
<dbReference type="InterPro" id="IPR006593">
    <property type="entry name" value="Cyt_b561/ferric_Rdtase_TM"/>
</dbReference>
<evidence type="ECO:0000256" key="1">
    <source>
        <dbReference type="ARBA" id="ARBA00004370"/>
    </source>
</evidence>
<keyword evidence="4" id="KW-0249">Electron transport</keyword>
<sequence>MSALLFTTIGMIAILVSHNFYWTGPRIGGKENTSPKSFHALFGVLSYGLLVVQVLNPLLRCGPNERNRIYFNWIHRILGMTSFLLATGTITIAAKFFGKHFTDPKNAEIMLYVFYGIIVLCVLINEMSLRLKLRKTIMFITLIVLFVFSIVVCSYISALIITAP</sequence>
<keyword evidence="9" id="KW-1185">Reference proteome</keyword>
<keyword evidence="6 7" id="KW-0472">Membrane</keyword>
<evidence type="ECO:0000256" key="3">
    <source>
        <dbReference type="ARBA" id="ARBA00022692"/>
    </source>
</evidence>
<evidence type="ECO:0000256" key="6">
    <source>
        <dbReference type="ARBA" id="ARBA00023136"/>
    </source>
</evidence>
<keyword evidence="3 7" id="KW-0812">Transmembrane</keyword>
<evidence type="ECO:0000313" key="9">
    <source>
        <dbReference type="Proteomes" id="UP000038045"/>
    </source>
</evidence>
<evidence type="ECO:0000256" key="4">
    <source>
        <dbReference type="ARBA" id="ARBA00022982"/>
    </source>
</evidence>